<evidence type="ECO:0000313" key="1">
    <source>
        <dbReference type="EMBL" id="SVE16107.1"/>
    </source>
</evidence>
<protein>
    <submittedName>
        <fullName evidence="1">Uncharacterized protein</fullName>
    </submittedName>
</protein>
<organism evidence="1">
    <name type="scientific">marine metagenome</name>
    <dbReference type="NCBI Taxonomy" id="408172"/>
    <lineage>
        <taxon>unclassified sequences</taxon>
        <taxon>metagenomes</taxon>
        <taxon>ecological metagenomes</taxon>
    </lineage>
</organism>
<gene>
    <name evidence="1" type="ORF">METZ01_LOCUS468961</name>
</gene>
<sequence>MPCKDTTSKITVLLDLEDRIKDYDFSKITCRKEIGGLGSGKYWIGQNIDKIESMDFNKAVDKLGLTDTQDQFLFYLEWDALWTAIAQYRGKASDIDNERYQLSSISYDEEEVKIIQVIRPLKEMPKIIPCRVRNRSHANQSG</sequence>
<dbReference type="AlphaFoldDB" id="A0A383B7K2"/>
<proteinExistence type="predicted"/>
<name>A0A383B7K2_9ZZZZ</name>
<accession>A0A383B7K2</accession>
<reference evidence="1" key="1">
    <citation type="submission" date="2018-05" db="EMBL/GenBank/DDBJ databases">
        <authorList>
            <person name="Lanie J.A."/>
            <person name="Ng W.-L."/>
            <person name="Kazmierczak K.M."/>
            <person name="Andrzejewski T.M."/>
            <person name="Davidsen T.M."/>
            <person name="Wayne K.J."/>
            <person name="Tettelin H."/>
            <person name="Glass J.I."/>
            <person name="Rusch D."/>
            <person name="Podicherti R."/>
            <person name="Tsui H.-C.T."/>
            <person name="Winkler M.E."/>
        </authorList>
    </citation>
    <scope>NUCLEOTIDE SEQUENCE</scope>
</reference>
<dbReference type="EMBL" id="UINC01198237">
    <property type="protein sequence ID" value="SVE16107.1"/>
    <property type="molecule type" value="Genomic_DNA"/>
</dbReference>